<keyword evidence="7" id="KW-0458">Lysosome</keyword>
<evidence type="ECO:0000256" key="5">
    <source>
        <dbReference type="ARBA" id="ARBA00022989"/>
    </source>
</evidence>
<dbReference type="Gene3D" id="1.20.1280.290">
    <property type="match status" value="1"/>
</dbReference>
<dbReference type="FunFam" id="1.20.1280.290:FF:000018">
    <property type="entry name" value="Cystinosin homolog"/>
    <property type="match status" value="1"/>
</dbReference>
<feature type="transmembrane region" description="Helical" evidence="9">
    <location>
        <begin position="152"/>
        <end position="172"/>
    </location>
</feature>
<keyword evidence="2" id="KW-0813">Transport</keyword>
<feature type="non-terminal residue" evidence="10">
    <location>
        <position position="1"/>
    </location>
</feature>
<dbReference type="InterPro" id="IPR006603">
    <property type="entry name" value="PQ-loop_rpt"/>
</dbReference>
<sequence length="230" mass="25883">ALTMAASWNSAVLEALYEILGWFAFIVWSVSFYPQVVLNYRRKSVVGLNLDFLVFNLTKHSSYLIYNASLFFSPLLQRQYHQQYGYDQMIPVAPNDVAFSIHAVLLTAFTIYQVFIYERGTQKVSKTCTGITVVAWGYAAVSLIIAWPHGSWLWLVSCFNLIQVVMTAIKYIPQACMNFARKSTEGWSIGNILLDLSGGLANFAQMGIQSIDQNSLKNFYGNTGKLLLSL</sequence>
<dbReference type="Proteomes" id="UP000824469">
    <property type="component" value="Unassembled WGS sequence"/>
</dbReference>
<evidence type="ECO:0000256" key="4">
    <source>
        <dbReference type="ARBA" id="ARBA00022737"/>
    </source>
</evidence>
<feature type="transmembrane region" description="Helical" evidence="9">
    <location>
        <begin position="128"/>
        <end position="146"/>
    </location>
</feature>
<keyword evidence="5 9" id="KW-1133">Transmembrane helix</keyword>
<evidence type="ECO:0000313" key="11">
    <source>
        <dbReference type="Proteomes" id="UP000824469"/>
    </source>
</evidence>
<organism evidence="10 11">
    <name type="scientific">Taxus chinensis</name>
    <name type="common">Chinese yew</name>
    <name type="synonym">Taxus wallichiana var. chinensis</name>
    <dbReference type="NCBI Taxonomy" id="29808"/>
    <lineage>
        <taxon>Eukaryota</taxon>
        <taxon>Viridiplantae</taxon>
        <taxon>Streptophyta</taxon>
        <taxon>Embryophyta</taxon>
        <taxon>Tracheophyta</taxon>
        <taxon>Spermatophyta</taxon>
        <taxon>Pinopsida</taxon>
        <taxon>Pinidae</taxon>
        <taxon>Conifers II</taxon>
        <taxon>Cupressales</taxon>
        <taxon>Taxaceae</taxon>
        <taxon>Taxus</taxon>
    </lineage>
</organism>
<keyword evidence="11" id="KW-1185">Reference proteome</keyword>
<feature type="transmembrane region" description="Helical" evidence="9">
    <location>
        <begin position="20"/>
        <end position="40"/>
    </location>
</feature>
<comment type="subcellular location">
    <subcellularLocation>
        <location evidence="1">Lysosome membrane</location>
        <topology evidence="1">Multi-pass membrane protein</topology>
    </subcellularLocation>
</comment>
<dbReference type="AlphaFoldDB" id="A0AA38CKY9"/>
<feature type="transmembrane region" description="Helical" evidence="9">
    <location>
        <begin position="97"/>
        <end position="116"/>
    </location>
</feature>
<evidence type="ECO:0000256" key="3">
    <source>
        <dbReference type="ARBA" id="ARBA00022692"/>
    </source>
</evidence>
<evidence type="ECO:0000256" key="1">
    <source>
        <dbReference type="ARBA" id="ARBA00004155"/>
    </source>
</evidence>
<gene>
    <name evidence="10" type="ORF">KI387_029851</name>
</gene>
<keyword evidence="4" id="KW-0677">Repeat</keyword>
<dbReference type="OMA" id="WIDVIYT"/>
<evidence type="ECO:0000256" key="7">
    <source>
        <dbReference type="ARBA" id="ARBA00023228"/>
    </source>
</evidence>
<dbReference type="EMBL" id="JAHRHJ020000010">
    <property type="protein sequence ID" value="KAH9298169.1"/>
    <property type="molecule type" value="Genomic_DNA"/>
</dbReference>
<evidence type="ECO:0000256" key="6">
    <source>
        <dbReference type="ARBA" id="ARBA00023136"/>
    </source>
</evidence>
<evidence type="ECO:0000256" key="8">
    <source>
        <dbReference type="ARBA" id="ARBA00074957"/>
    </source>
</evidence>
<dbReference type="PANTHER" id="PTHR13131">
    <property type="entry name" value="CYSTINOSIN"/>
    <property type="match status" value="1"/>
</dbReference>
<accession>A0AA38CKY9</accession>
<comment type="caution">
    <text evidence="10">The sequence shown here is derived from an EMBL/GenBank/DDBJ whole genome shotgun (WGS) entry which is preliminary data.</text>
</comment>
<dbReference type="PANTHER" id="PTHR13131:SF5">
    <property type="entry name" value="CYSTINOSIN"/>
    <property type="match status" value="1"/>
</dbReference>
<keyword evidence="3 9" id="KW-0812">Transmembrane</keyword>
<evidence type="ECO:0000313" key="10">
    <source>
        <dbReference type="EMBL" id="KAH9298169.1"/>
    </source>
</evidence>
<dbReference type="Pfam" id="PF04193">
    <property type="entry name" value="PQ-loop"/>
    <property type="match status" value="2"/>
</dbReference>
<proteinExistence type="predicted"/>
<dbReference type="SMART" id="SM00679">
    <property type="entry name" value="CTNS"/>
    <property type="match status" value="2"/>
</dbReference>
<dbReference type="GO" id="GO:0005765">
    <property type="term" value="C:lysosomal membrane"/>
    <property type="evidence" value="ECO:0007669"/>
    <property type="project" value="UniProtKB-SubCell"/>
</dbReference>
<evidence type="ECO:0000256" key="2">
    <source>
        <dbReference type="ARBA" id="ARBA00022448"/>
    </source>
</evidence>
<feature type="non-terminal residue" evidence="10">
    <location>
        <position position="230"/>
    </location>
</feature>
<keyword evidence="6 9" id="KW-0472">Membrane</keyword>
<name>A0AA38CKY9_TAXCH</name>
<dbReference type="InterPro" id="IPR005282">
    <property type="entry name" value="LC_transporter"/>
</dbReference>
<evidence type="ECO:0000256" key="9">
    <source>
        <dbReference type="SAM" id="Phobius"/>
    </source>
</evidence>
<reference evidence="10 11" key="1">
    <citation type="journal article" date="2021" name="Nat. Plants">
        <title>The Taxus genome provides insights into paclitaxel biosynthesis.</title>
        <authorList>
            <person name="Xiong X."/>
            <person name="Gou J."/>
            <person name="Liao Q."/>
            <person name="Li Y."/>
            <person name="Zhou Q."/>
            <person name="Bi G."/>
            <person name="Li C."/>
            <person name="Du R."/>
            <person name="Wang X."/>
            <person name="Sun T."/>
            <person name="Guo L."/>
            <person name="Liang H."/>
            <person name="Lu P."/>
            <person name="Wu Y."/>
            <person name="Zhang Z."/>
            <person name="Ro D.K."/>
            <person name="Shang Y."/>
            <person name="Huang S."/>
            <person name="Yan J."/>
        </authorList>
    </citation>
    <scope>NUCLEOTIDE SEQUENCE [LARGE SCALE GENOMIC DNA]</scope>
    <source>
        <strain evidence="10">Ta-2019</strain>
    </source>
</reference>
<protein>
    <recommendedName>
        <fullName evidence="8">Cystinosin homolog</fullName>
    </recommendedName>
</protein>
<dbReference type="GO" id="GO:0015184">
    <property type="term" value="F:L-cystine transmembrane transporter activity"/>
    <property type="evidence" value="ECO:0007669"/>
    <property type="project" value="TreeGrafter"/>
</dbReference>